<dbReference type="Proteomes" id="UP001249851">
    <property type="component" value="Unassembled WGS sequence"/>
</dbReference>
<organism evidence="1 2">
    <name type="scientific">Acropora cervicornis</name>
    <name type="common">Staghorn coral</name>
    <dbReference type="NCBI Taxonomy" id="6130"/>
    <lineage>
        <taxon>Eukaryota</taxon>
        <taxon>Metazoa</taxon>
        <taxon>Cnidaria</taxon>
        <taxon>Anthozoa</taxon>
        <taxon>Hexacorallia</taxon>
        <taxon>Scleractinia</taxon>
        <taxon>Astrocoeniina</taxon>
        <taxon>Acroporidae</taxon>
        <taxon>Acropora</taxon>
    </lineage>
</organism>
<proteinExistence type="predicted"/>
<feature type="non-terminal residue" evidence="1">
    <location>
        <position position="171"/>
    </location>
</feature>
<comment type="caution">
    <text evidence="1">The sequence shown here is derived from an EMBL/GenBank/DDBJ whole genome shotgun (WGS) entry which is preliminary data.</text>
</comment>
<protein>
    <submittedName>
        <fullName evidence="1">Uncharacterized protein</fullName>
    </submittedName>
</protein>
<dbReference type="AlphaFoldDB" id="A0AAD9PVB5"/>
<dbReference type="EMBL" id="JARQWQ010000120">
    <property type="protein sequence ID" value="KAK2549817.1"/>
    <property type="molecule type" value="Genomic_DNA"/>
</dbReference>
<accession>A0AAD9PVB5</accession>
<gene>
    <name evidence="1" type="ORF">P5673_029639</name>
</gene>
<sequence>MLCANRHWGRKFLDLLRKKPCETKTRRVDMLISSQVTKLEVYDTLVESLDGDFNMSVKLTKVHNGELLTVDNLHYQQLIDNSRGGITSLWLNGPEWLSNKENWPPNPVTSASVATEEEAKVIREVLKTSQTKEPADVMDQLLEMHNLRRGLRVNTWVARFIHNCRGLQQLS</sequence>
<evidence type="ECO:0000313" key="2">
    <source>
        <dbReference type="Proteomes" id="UP001249851"/>
    </source>
</evidence>
<name>A0AAD9PVB5_ACRCE</name>
<reference evidence="1" key="2">
    <citation type="journal article" date="2023" name="Science">
        <title>Genomic signatures of disease resistance in endangered staghorn corals.</title>
        <authorList>
            <person name="Vollmer S.V."/>
            <person name="Selwyn J.D."/>
            <person name="Despard B.A."/>
            <person name="Roesel C.L."/>
        </authorList>
    </citation>
    <scope>NUCLEOTIDE SEQUENCE</scope>
    <source>
        <strain evidence="1">K2</strain>
    </source>
</reference>
<evidence type="ECO:0000313" key="1">
    <source>
        <dbReference type="EMBL" id="KAK2549817.1"/>
    </source>
</evidence>
<keyword evidence="2" id="KW-1185">Reference proteome</keyword>
<reference evidence="1" key="1">
    <citation type="journal article" date="2023" name="G3 (Bethesda)">
        <title>Whole genome assembly and annotation of the endangered Caribbean coral Acropora cervicornis.</title>
        <authorList>
            <person name="Selwyn J.D."/>
            <person name="Vollmer S.V."/>
        </authorList>
    </citation>
    <scope>NUCLEOTIDE SEQUENCE</scope>
    <source>
        <strain evidence="1">K2</strain>
    </source>
</reference>